<dbReference type="EMBL" id="KN847477">
    <property type="protein sequence ID" value="KIX06208.1"/>
    <property type="molecule type" value="Genomic_DNA"/>
</dbReference>
<dbReference type="OrthoDB" id="3539644at2759"/>
<feature type="region of interest" description="Disordered" evidence="1">
    <location>
        <begin position="1"/>
        <end position="175"/>
    </location>
</feature>
<organism evidence="2 3">
    <name type="scientific">Rhinocladiella mackenziei CBS 650.93</name>
    <dbReference type="NCBI Taxonomy" id="1442369"/>
    <lineage>
        <taxon>Eukaryota</taxon>
        <taxon>Fungi</taxon>
        <taxon>Dikarya</taxon>
        <taxon>Ascomycota</taxon>
        <taxon>Pezizomycotina</taxon>
        <taxon>Eurotiomycetes</taxon>
        <taxon>Chaetothyriomycetidae</taxon>
        <taxon>Chaetothyriales</taxon>
        <taxon>Herpotrichiellaceae</taxon>
        <taxon>Rhinocladiella</taxon>
    </lineage>
</organism>
<evidence type="ECO:0000313" key="2">
    <source>
        <dbReference type="EMBL" id="KIX06208.1"/>
    </source>
</evidence>
<dbReference type="Proteomes" id="UP000053617">
    <property type="component" value="Unassembled WGS sequence"/>
</dbReference>
<evidence type="ECO:0000256" key="1">
    <source>
        <dbReference type="SAM" id="MobiDB-lite"/>
    </source>
</evidence>
<dbReference type="HOGENOM" id="CLU_602718_0_0_1"/>
<dbReference type="STRING" id="1442369.A0A0D2H723"/>
<keyword evidence="3" id="KW-1185">Reference proteome</keyword>
<dbReference type="AlphaFoldDB" id="A0A0D2H723"/>
<protein>
    <submittedName>
        <fullName evidence="2">Uncharacterized protein</fullName>
    </submittedName>
</protein>
<gene>
    <name evidence="2" type="ORF">Z518_04183</name>
</gene>
<feature type="region of interest" description="Disordered" evidence="1">
    <location>
        <begin position="209"/>
        <end position="235"/>
    </location>
</feature>
<accession>A0A0D2H723</accession>
<feature type="compositionally biased region" description="Low complexity" evidence="1">
    <location>
        <begin position="129"/>
        <end position="147"/>
    </location>
</feature>
<feature type="compositionally biased region" description="Polar residues" evidence="1">
    <location>
        <begin position="64"/>
        <end position="74"/>
    </location>
</feature>
<dbReference type="GeneID" id="25292254"/>
<dbReference type="VEuPathDB" id="FungiDB:Z518_04183"/>
<name>A0A0D2H723_9EURO</name>
<reference evidence="2 3" key="1">
    <citation type="submission" date="2015-01" db="EMBL/GenBank/DDBJ databases">
        <title>The Genome Sequence of Rhinocladiella mackenzie CBS 650.93.</title>
        <authorList>
            <consortium name="The Broad Institute Genomics Platform"/>
            <person name="Cuomo C."/>
            <person name="de Hoog S."/>
            <person name="Gorbushina A."/>
            <person name="Stielow B."/>
            <person name="Teixiera M."/>
            <person name="Abouelleil A."/>
            <person name="Chapman S.B."/>
            <person name="Priest M."/>
            <person name="Young S.K."/>
            <person name="Wortman J."/>
            <person name="Nusbaum C."/>
            <person name="Birren B."/>
        </authorList>
    </citation>
    <scope>NUCLEOTIDE SEQUENCE [LARGE SCALE GENOMIC DNA]</scope>
    <source>
        <strain evidence="2 3">CBS 650.93</strain>
    </source>
</reference>
<dbReference type="RefSeq" id="XP_013273344.1">
    <property type="nucleotide sequence ID" value="XM_013417890.1"/>
</dbReference>
<proteinExistence type="predicted"/>
<evidence type="ECO:0000313" key="3">
    <source>
        <dbReference type="Proteomes" id="UP000053617"/>
    </source>
</evidence>
<feature type="compositionally biased region" description="Pro residues" evidence="1">
    <location>
        <begin position="89"/>
        <end position="101"/>
    </location>
</feature>
<sequence length="463" mass="50060">MTIHKQYPPRNYETFPEDTPSDSLTQSPASYHRGDADKTRSAAAEAQRLGSQGSWADNFAGGTPATNRTPTASTVDGDEVRDVQYPHLPQEPDPSDPPPVYTPSDTTQAHSQSPATAASPVVTRSGPISEPVSAPVTASSSSQSQAQRPYRDEDDNASSCLPEPVQHQHHHHDDEEVVDSLPAFMQSSDNCSSRRWCGGRRLCRALSKDPRSEFPNFGSQPSSSPWPVPKREHREHKTYRSITGTYQLYDLLDLSTTSGSISITVDVRPGDKPAVLRLATMTGSVHVRMTSGGGLFHKPYVSEPARTRVLMTEISTQTGSVSGDVVHGNGGSTSLSTRTGSLSLTVYTVSVSEQNPVSNFSTSTHHGSQSVRVLAPLTSNEAVRAIEAKHTVHGSGSMSIRYPVEWEGMVHLQTRGTGSVNAHGRDLIVQREGHSELYGYRGSKKGKTIEILEMGSGSINFQC</sequence>